<evidence type="ECO:0000313" key="3">
    <source>
        <dbReference type="Proteomes" id="UP000294547"/>
    </source>
</evidence>
<dbReference type="GO" id="GO:0006508">
    <property type="term" value="P:proteolysis"/>
    <property type="evidence" value="ECO:0007669"/>
    <property type="project" value="UniProtKB-KW"/>
</dbReference>
<dbReference type="EMBL" id="SNXY01000014">
    <property type="protein sequence ID" value="TDP80921.1"/>
    <property type="molecule type" value="Genomic_DNA"/>
</dbReference>
<keyword evidence="2" id="KW-0645">Protease</keyword>
<dbReference type="PANTHER" id="PTHR30217">
    <property type="entry name" value="PEPTIDASE U32 FAMILY"/>
    <property type="match status" value="1"/>
</dbReference>
<keyword evidence="1" id="KW-0831">Ubiquinone biosynthesis</keyword>
<dbReference type="AlphaFoldDB" id="A0A4R6R4U7"/>
<dbReference type="HAMAP" id="MF_02233">
    <property type="entry name" value="UbiV"/>
    <property type="match status" value="1"/>
</dbReference>
<comment type="cofactor">
    <cofactor evidence="1">
        <name>[4Fe-4S] cluster</name>
        <dbReference type="ChEBI" id="CHEBI:49883"/>
    </cofactor>
</comment>
<keyword evidence="3" id="KW-1185">Reference proteome</keyword>
<sequence length="299" mass="30911">MPAVRLTLGPVLFNWSAERLAAFYRDVAAAGVFDRVHVGEVVCGKRAPFTDAIWPEVIAGLEAAGIEVVLSTLALPSTPRERASVAATAGDDRLIEIDDVTALPARAGRPFVAGPLLNVYNEGAAAFLAARGAVTLCLPVELPLAAAGAIAAACPGVEVELFAFGRLPLALSGRCYHARLAGLAKDSCRFVCERDPDGLAVDTLEGRPFLAANGVQTLSHGVHAFLPTAAEAEAAGIRRLRLSPHTVDMAAVGRLYRAVLDGTTERAEALGALSAMALPGDLVDGYVRGARGCAPVAAA</sequence>
<comment type="pathway">
    <text evidence="1">Cofactor biosynthesis; ubiquinone biosynthesis.</text>
</comment>
<keyword evidence="1" id="KW-0479">Metal-binding</keyword>
<feature type="binding site" evidence="1">
    <location>
        <position position="175"/>
    </location>
    <ligand>
        <name>[4Fe-4S] cluster</name>
        <dbReference type="ChEBI" id="CHEBI:49883"/>
    </ligand>
</feature>
<gene>
    <name evidence="1" type="primary">ubiV</name>
    <name evidence="2" type="ORF">EDD54_4554</name>
</gene>
<comment type="caution">
    <text evidence="2">The sequence shown here is derived from an EMBL/GenBank/DDBJ whole genome shotgun (WGS) entry which is preliminary data.</text>
</comment>
<dbReference type="PANTHER" id="PTHR30217:SF11">
    <property type="entry name" value="UBIQUINONE BIOSYNTHESIS PROTEIN UBIV"/>
    <property type="match status" value="1"/>
</dbReference>
<name>A0A4R6R4U7_9HYPH</name>
<dbReference type="NCBIfam" id="NF011991">
    <property type="entry name" value="PRK15447.1"/>
    <property type="match status" value="1"/>
</dbReference>
<comment type="subunit">
    <text evidence="1">Forms a heterodimer with UbiU.</text>
</comment>
<dbReference type="GO" id="GO:0046872">
    <property type="term" value="F:metal ion binding"/>
    <property type="evidence" value="ECO:0007669"/>
    <property type="project" value="UniProtKB-KW"/>
</dbReference>
<reference evidence="2 3" key="1">
    <citation type="submission" date="2019-03" db="EMBL/GenBank/DDBJ databases">
        <title>Genomic Encyclopedia of Type Strains, Phase IV (KMG-IV): sequencing the most valuable type-strain genomes for metagenomic binning, comparative biology and taxonomic classification.</title>
        <authorList>
            <person name="Goeker M."/>
        </authorList>
    </citation>
    <scope>NUCLEOTIDE SEQUENCE [LARGE SCALE GENOMIC DNA]</scope>
    <source>
        <strain evidence="2 3">DSM 102969</strain>
    </source>
</reference>
<dbReference type="InterPro" id="IPR051454">
    <property type="entry name" value="RNA/ubiquinone_mod_enzymes"/>
</dbReference>
<dbReference type="Proteomes" id="UP000294547">
    <property type="component" value="Unassembled WGS sequence"/>
</dbReference>
<accession>A0A4R6R4U7</accession>
<keyword evidence="2" id="KW-0378">Hydrolase</keyword>
<dbReference type="InterPro" id="IPR001539">
    <property type="entry name" value="Peptidase_U32"/>
</dbReference>
<protein>
    <recommendedName>
        <fullName evidence="1">Ubiquinone biosynthesis protein UbiV</fullName>
    </recommendedName>
</protein>
<organism evidence="2 3">
    <name type="scientific">Oharaeibacter diazotrophicus</name>
    <dbReference type="NCBI Taxonomy" id="1920512"/>
    <lineage>
        <taxon>Bacteria</taxon>
        <taxon>Pseudomonadati</taxon>
        <taxon>Pseudomonadota</taxon>
        <taxon>Alphaproteobacteria</taxon>
        <taxon>Hyphomicrobiales</taxon>
        <taxon>Pleomorphomonadaceae</taxon>
        <taxon>Oharaeibacter</taxon>
    </lineage>
</organism>
<keyword evidence="1" id="KW-0408">Iron</keyword>
<proteinExistence type="inferred from homology"/>
<feature type="binding site" evidence="1">
    <location>
        <position position="192"/>
    </location>
    <ligand>
        <name>[4Fe-4S] cluster</name>
        <dbReference type="ChEBI" id="CHEBI:49883"/>
    </ligand>
</feature>
<dbReference type="GO" id="GO:0008233">
    <property type="term" value="F:peptidase activity"/>
    <property type="evidence" value="ECO:0007669"/>
    <property type="project" value="UniProtKB-KW"/>
</dbReference>
<keyword evidence="1" id="KW-0004">4Fe-4S</keyword>
<evidence type="ECO:0000256" key="1">
    <source>
        <dbReference type="HAMAP-Rule" id="MF_02233"/>
    </source>
</evidence>
<evidence type="ECO:0000313" key="2">
    <source>
        <dbReference type="EMBL" id="TDP80921.1"/>
    </source>
</evidence>
<dbReference type="InterPro" id="IPR043693">
    <property type="entry name" value="UbiV"/>
</dbReference>
<comment type="function">
    <text evidence="1">Required for O(2)-independent ubiquinone (coenzyme Q) biosynthesis. Together with UbiU, is essential for the C6-hydroxylation reaction in the oxygen-independent ubiquinone biosynthesis pathway.</text>
</comment>
<feature type="binding site" evidence="1">
    <location>
        <position position="43"/>
    </location>
    <ligand>
        <name>[4Fe-4S] cluster</name>
        <dbReference type="ChEBI" id="CHEBI:49883"/>
    </ligand>
</feature>
<dbReference type="RefSeq" id="WP_126540744.1">
    <property type="nucleotide sequence ID" value="NZ_BSPM01000001.1"/>
</dbReference>
<comment type="similarity">
    <text evidence="1">Belongs to the peptidase U32 family. UbiV subfamily.</text>
</comment>
<keyword evidence="1" id="KW-0411">Iron-sulfur</keyword>
<feature type="binding site" evidence="1">
    <location>
        <position position="188"/>
    </location>
    <ligand>
        <name>[4Fe-4S] cluster</name>
        <dbReference type="ChEBI" id="CHEBI:49883"/>
    </ligand>
</feature>
<dbReference type="UniPathway" id="UPA00232"/>
<dbReference type="GO" id="GO:0006744">
    <property type="term" value="P:ubiquinone biosynthetic process"/>
    <property type="evidence" value="ECO:0007669"/>
    <property type="project" value="UniProtKB-UniRule"/>
</dbReference>
<dbReference type="OrthoDB" id="8523349at2"/>
<dbReference type="Pfam" id="PF01136">
    <property type="entry name" value="Peptidase_U32"/>
    <property type="match status" value="1"/>
</dbReference>
<dbReference type="GO" id="GO:0051539">
    <property type="term" value="F:4 iron, 4 sulfur cluster binding"/>
    <property type="evidence" value="ECO:0007669"/>
    <property type="project" value="UniProtKB-UniRule"/>
</dbReference>